<accession>A0ABN2UYG4</accession>
<reference evidence="1 2" key="1">
    <citation type="journal article" date="2019" name="Int. J. Syst. Evol. Microbiol.">
        <title>The Global Catalogue of Microorganisms (GCM) 10K type strain sequencing project: providing services to taxonomists for standard genome sequencing and annotation.</title>
        <authorList>
            <consortium name="The Broad Institute Genomics Platform"/>
            <consortium name="The Broad Institute Genome Sequencing Center for Infectious Disease"/>
            <person name="Wu L."/>
            <person name="Ma J."/>
        </authorList>
    </citation>
    <scope>NUCLEOTIDE SEQUENCE [LARGE SCALE GENOMIC DNA]</scope>
    <source>
        <strain evidence="1 2">JCM 13595</strain>
    </source>
</reference>
<organism evidence="1 2">
    <name type="scientific">Yaniella flava</name>
    <dbReference type="NCBI Taxonomy" id="287930"/>
    <lineage>
        <taxon>Bacteria</taxon>
        <taxon>Bacillati</taxon>
        <taxon>Actinomycetota</taxon>
        <taxon>Actinomycetes</taxon>
        <taxon>Micrococcales</taxon>
        <taxon>Micrococcaceae</taxon>
        <taxon>Yaniella</taxon>
    </lineage>
</organism>
<keyword evidence="2" id="KW-1185">Reference proteome</keyword>
<protein>
    <submittedName>
        <fullName evidence="1">Uncharacterized protein</fullName>
    </submittedName>
</protein>
<evidence type="ECO:0000313" key="1">
    <source>
        <dbReference type="EMBL" id="GAA2046176.1"/>
    </source>
</evidence>
<name>A0ABN2UYG4_9MICC</name>
<proteinExistence type="predicted"/>
<gene>
    <name evidence="1" type="ORF">GCM10009720_28820</name>
</gene>
<comment type="caution">
    <text evidence="1">The sequence shown here is derived from an EMBL/GenBank/DDBJ whole genome shotgun (WGS) entry which is preliminary data.</text>
</comment>
<dbReference type="RefSeq" id="WP_343960032.1">
    <property type="nucleotide sequence ID" value="NZ_BAAAMN010000069.1"/>
</dbReference>
<dbReference type="EMBL" id="BAAAMN010000069">
    <property type="protein sequence ID" value="GAA2046176.1"/>
    <property type="molecule type" value="Genomic_DNA"/>
</dbReference>
<dbReference type="Proteomes" id="UP001501461">
    <property type="component" value="Unassembled WGS sequence"/>
</dbReference>
<evidence type="ECO:0000313" key="2">
    <source>
        <dbReference type="Proteomes" id="UP001501461"/>
    </source>
</evidence>
<sequence>MLTEPSIEELTQLQWQIGRKRITWATKQFARFQEMPVWKSMEDNPVSGEFRNDAGANLFVFFVSKGLKNAASSSTAALSLMLSQHDAIPTEILLRSTLIGATKALYLLAPDDIEQREKRCERIYL</sequence>